<reference evidence="2" key="1">
    <citation type="submission" date="2020-10" db="EMBL/GenBank/DDBJ databases">
        <title>Chromosome-scale genome assembly of the Allis shad, Alosa alosa.</title>
        <authorList>
            <person name="Margot Z."/>
            <person name="Christophe K."/>
            <person name="Cabau C."/>
            <person name="Louis A."/>
            <person name="Berthelot C."/>
            <person name="Parey E."/>
            <person name="Roest Crollius H."/>
            <person name="Montfort J."/>
            <person name="Robinson-Rechavi M."/>
            <person name="Bucao C."/>
            <person name="Bouchez O."/>
            <person name="Gislard M."/>
            <person name="Lluch J."/>
            <person name="Milhes M."/>
            <person name="Lampietro C."/>
            <person name="Lopez Roques C."/>
            <person name="Donnadieu C."/>
            <person name="Braasch I."/>
            <person name="Desvignes T."/>
            <person name="Postlethwait J."/>
            <person name="Bobe J."/>
            <person name="Guiguen Y."/>
        </authorList>
    </citation>
    <scope>NUCLEOTIDE SEQUENCE</scope>
    <source>
        <strain evidence="2">M-15738</strain>
        <tissue evidence="2">Blood</tissue>
    </source>
</reference>
<accession>A0AAV6GM26</accession>
<feature type="compositionally biased region" description="Polar residues" evidence="1">
    <location>
        <begin position="76"/>
        <end position="85"/>
    </location>
</feature>
<keyword evidence="3" id="KW-1185">Reference proteome</keyword>
<organism evidence="2 3">
    <name type="scientific">Alosa alosa</name>
    <name type="common">allis shad</name>
    <dbReference type="NCBI Taxonomy" id="278164"/>
    <lineage>
        <taxon>Eukaryota</taxon>
        <taxon>Metazoa</taxon>
        <taxon>Chordata</taxon>
        <taxon>Craniata</taxon>
        <taxon>Vertebrata</taxon>
        <taxon>Euteleostomi</taxon>
        <taxon>Actinopterygii</taxon>
        <taxon>Neopterygii</taxon>
        <taxon>Teleostei</taxon>
        <taxon>Clupei</taxon>
        <taxon>Clupeiformes</taxon>
        <taxon>Clupeoidei</taxon>
        <taxon>Clupeidae</taxon>
        <taxon>Alosa</taxon>
    </lineage>
</organism>
<dbReference type="Proteomes" id="UP000823561">
    <property type="component" value="Chromosome 10"/>
</dbReference>
<evidence type="ECO:0000313" key="3">
    <source>
        <dbReference type="Proteomes" id="UP000823561"/>
    </source>
</evidence>
<protein>
    <submittedName>
        <fullName evidence="2">Uncharacterized protein</fullName>
    </submittedName>
</protein>
<gene>
    <name evidence="2" type="ORF">AALO_G00135750</name>
</gene>
<name>A0AAV6GM26_9TELE</name>
<comment type="caution">
    <text evidence="2">The sequence shown here is derived from an EMBL/GenBank/DDBJ whole genome shotgun (WGS) entry which is preliminary data.</text>
</comment>
<evidence type="ECO:0000256" key="1">
    <source>
        <dbReference type="SAM" id="MobiDB-lite"/>
    </source>
</evidence>
<proteinExistence type="predicted"/>
<dbReference type="AlphaFoldDB" id="A0AAV6GM26"/>
<feature type="region of interest" description="Disordered" evidence="1">
    <location>
        <begin position="1"/>
        <end position="91"/>
    </location>
</feature>
<sequence>MSSVFKRGVSLKKEAHEVDVSTTPNPNNQTQTEAEGGASEDVQAGTPEPNSHNQTASTQPDVTESPDGPSEDAEIAQNQTTSAHSVGTDYPSEDAVLTTVMNLKNGTTAAQDGTTF</sequence>
<feature type="compositionally biased region" description="Polar residues" evidence="1">
    <location>
        <begin position="48"/>
        <end position="62"/>
    </location>
</feature>
<dbReference type="EMBL" id="JADWDJ010000010">
    <property type="protein sequence ID" value="KAG5274402.1"/>
    <property type="molecule type" value="Genomic_DNA"/>
</dbReference>
<feature type="compositionally biased region" description="Low complexity" evidence="1">
    <location>
        <begin position="22"/>
        <end position="32"/>
    </location>
</feature>
<evidence type="ECO:0000313" key="2">
    <source>
        <dbReference type="EMBL" id="KAG5274402.1"/>
    </source>
</evidence>